<gene>
    <name evidence="1" type="ORF">RHMOL_Rhmol09G0088300</name>
</gene>
<evidence type="ECO:0000313" key="1">
    <source>
        <dbReference type="EMBL" id="KAI8538250.1"/>
    </source>
</evidence>
<protein>
    <submittedName>
        <fullName evidence="1">Uncharacterized protein</fullName>
    </submittedName>
</protein>
<dbReference type="EMBL" id="CM046396">
    <property type="protein sequence ID" value="KAI8538250.1"/>
    <property type="molecule type" value="Genomic_DNA"/>
</dbReference>
<dbReference type="Proteomes" id="UP001062846">
    <property type="component" value="Chromosome 9"/>
</dbReference>
<organism evidence="1 2">
    <name type="scientific">Rhododendron molle</name>
    <name type="common">Chinese azalea</name>
    <name type="synonym">Azalea mollis</name>
    <dbReference type="NCBI Taxonomy" id="49168"/>
    <lineage>
        <taxon>Eukaryota</taxon>
        <taxon>Viridiplantae</taxon>
        <taxon>Streptophyta</taxon>
        <taxon>Embryophyta</taxon>
        <taxon>Tracheophyta</taxon>
        <taxon>Spermatophyta</taxon>
        <taxon>Magnoliopsida</taxon>
        <taxon>eudicotyledons</taxon>
        <taxon>Gunneridae</taxon>
        <taxon>Pentapetalae</taxon>
        <taxon>asterids</taxon>
        <taxon>Ericales</taxon>
        <taxon>Ericaceae</taxon>
        <taxon>Ericoideae</taxon>
        <taxon>Rhodoreae</taxon>
        <taxon>Rhododendron</taxon>
    </lineage>
</organism>
<proteinExistence type="predicted"/>
<evidence type="ECO:0000313" key="2">
    <source>
        <dbReference type="Proteomes" id="UP001062846"/>
    </source>
</evidence>
<sequence length="902" mass="98651">MVVLSGGRGPMAILGGKGGVGQILAAVAAALLLRLFSGPGPALSPEDESDGGGDAEFGNGEDKSPGKVSPVTIKWSNITCSISDKSSEAVRFLLKDVSGEAKPRRLLAIMGPSGSGKTTLLNVLAGQIVASTRLHLSGLLEVNGRPIASRSYKLAYVRQEDLFFSQLTVRETLSLAAELQLQEISSVEERDEYVNNLLFKLGLASCADSRVGDAKVRGISGGEKKRLSLACELMASPSVIFADEPTTGLDAFQAEKVMETLRQLAQDGHTVICSIHQPRGSVYGKFDDIVLLTEGAVVYAGPAREEPLAYFSKFGLLISLLLHGVLNGGRRCRLGARRRVTATPTPLGVSFGGHGVFGGPRQLGVAGIVRSGSYTEIEYRLRLYTDRRSFAGDRRASPVVWVVSPVVFYGRRRYHCPDHVNPAEFLADLISIDYSSSQSVYSSQKRIDGLVESFSQQTSAVLYATPLVRRETSKNSMNFRTKTTVRKKGGWWRQFWLLLKRAWMQASRDGPTNKVRARMSIASAIIFGSVFWRMGRSQTSIQDRMGLLQVAAINTAMAALTKTGGVFPKERAIVDRERAKGSYGLGPYLLSKLLAEIPIGAAFPLLFGTILYPMARLHPNFSRFGKFCGIVTAESFAASAMGLTVGAMVSTTEAAMALGPSLMTVFIVFGGYYVNAENTPIIFRWIPRVSLIRWAFQGLCINEFSGLHFDHQNSFDIQSGEQVDQMEKVLSRRRLLESSRAVEETPRPKMLEKSKSTAVEVKDSGVAVSEEGGLGGGRWKWWSVVVAVWGKDKVLERLSFGGTGIRDTVMAQSRILLFWYCTTYLLLEKNKPKYQQLVPARLDQIREQLQLEPLDNGGLVKPFKQIEPPVLEGQGKPGQQLESPSLDQIKPFILEGANLEES</sequence>
<comment type="caution">
    <text evidence="1">The sequence shown here is derived from an EMBL/GenBank/DDBJ whole genome shotgun (WGS) entry which is preliminary data.</text>
</comment>
<name>A0ACC0MBB1_RHOML</name>
<reference evidence="1" key="1">
    <citation type="submission" date="2022-02" db="EMBL/GenBank/DDBJ databases">
        <title>Plant Genome Project.</title>
        <authorList>
            <person name="Zhang R.-G."/>
        </authorList>
    </citation>
    <scope>NUCLEOTIDE SEQUENCE</scope>
    <source>
        <strain evidence="1">AT1</strain>
    </source>
</reference>
<accession>A0ACC0MBB1</accession>
<keyword evidence="2" id="KW-1185">Reference proteome</keyword>